<keyword evidence="1" id="KW-0472">Membrane</keyword>
<dbReference type="KEGG" id="hdi:HDIA_2872"/>
<gene>
    <name evidence="2" type="ORF">HDIA_2872</name>
</gene>
<feature type="transmembrane region" description="Helical" evidence="1">
    <location>
        <begin position="40"/>
        <end position="59"/>
    </location>
</feature>
<keyword evidence="1" id="KW-0812">Transmembrane</keyword>
<evidence type="ECO:0000313" key="3">
    <source>
        <dbReference type="Proteomes" id="UP000223606"/>
    </source>
</evidence>
<keyword evidence="1" id="KW-1133">Transmembrane helix</keyword>
<evidence type="ECO:0000256" key="1">
    <source>
        <dbReference type="SAM" id="Phobius"/>
    </source>
</evidence>
<dbReference type="Proteomes" id="UP000223606">
    <property type="component" value="Chromosome 1"/>
</dbReference>
<dbReference type="PANTHER" id="PTHR38602">
    <property type="entry name" value="INNER MEMBRANE PROTEIN-RELATED"/>
    <property type="match status" value="1"/>
</dbReference>
<dbReference type="OrthoDB" id="9815199at2"/>
<dbReference type="RefSeq" id="WP_099556799.1">
    <property type="nucleotide sequence ID" value="NZ_LT960614.1"/>
</dbReference>
<dbReference type="AlphaFoldDB" id="A0A2C9D834"/>
<dbReference type="PANTHER" id="PTHR38602:SF1">
    <property type="entry name" value="INNER MEMBRANE PROTEIN"/>
    <property type="match status" value="1"/>
</dbReference>
<reference evidence="3" key="1">
    <citation type="submission" date="2017-09" db="EMBL/GenBank/DDBJ databases">
        <title>Genome sequence of Nannocystis excedens DSM 71.</title>
        <authorList>
            <person name="Blom J."/>
        </authorList>
    </citation>
    <scope>NUCLEOTIDE SEQUENCE [LARGE SCALE GENOMIC DNA]</scope>
    <source>
        <strain evidence="3">type strain: E19</strain>
    </source>
</reference>
<dbReference type="Pfam" id="PF09838">
    <property type="entry name" value="DUF2065"/>
    <property type="match status" value="1"/>
</dbReference>
<sequence>MKDFVVALGLAVAMEGFFYAAVPKAVKRYLKSVAGLDESRLRYAGLAGMAIGVAIVWLVRGT</sequence>
<organism evidence="2 3">
    <name type="scientific">Hartmannibacter diazotrophicus</name>
    <dbReference type="NCBI Taxonomy" id="1482074"/>
    <lineage>
        <taxon>Bacteria</taxon>
        <taxon>Pseudomonadati</taxon>
        <taxon>Pseudomonadota</taxon>
        <taxon>Alphaproteobacteria</taxon>
        <taxon>Hyphomicrobiales</taxon>
        <taxon>Pleomorphomonadaceae</taxon>
        <taxon>Hartmannibacter</taxon>
    </lineage>
</organism>
<evidence type="ECO:0000313" key="2">
    <source>
        <dbReference type="EMBL" id="SON56413.1"/>
    </source>
</evidence>
<keyword evidence="3" id="KW-1185">Reference proteome</keyword>
<proteinExistence type="predicted"/>
<dbReference type="InterPro" id="IPR019201">
    <property type="entry name" value="DUF2065"/>
</dbReference>
<protein>
    <recommendedName>
        <fullName evidence="4">DUF2065 domain-containing protein</fullName>
    </recommendedName>
</protein>
<evidence type="ECO:0008006" key="4">
    <source>
        <dbReference type="Google" id="ProtNLM"/>
    </source>
</evidence>
<name>A0A2C9D834_9HYPH</name>
<accession>A0A2C9D834</accession>
<dbReference type="EMBL" id="LT960614">
    <property type="protein sequence ID" value="SON56413.1"/>
    <property type="molecule type" value="Genomic_DNA"/>
</dbReference>